<protein>
    <recommendedName>
        <fullName evidence="4">Periplasmic protein</fullName>
    </recommendedName>
</protein>
<dbReference type="EMBL" id="LR134516">
    <property type="protein sequence ID" value="VEJ20790.1"/>
    <property type="molecule type" value="Genomic_DNA"/>
</dbReference>
<evidence type="ECO:0000313" key="2">
    <source>
        <dbReference type="EMBL" id="VEJ20790.1"/>
    </source>
</evidence>
<reference evidence="2 3" key="1">
    <citation type="submission" date="2018-12" db="EMBL/GenBank/DDBJ databases">
        <authorList>
            <consortium name="Pathogen Informatics"/>
        </authorList>
    </citation>
    <scope>NUCLEOTIDE SEQUENCE [LARGE SCALE GENOMIC DNA]</scope>
    <source>
        <strain evidence="2 3">NCTC12227</strain>
    </source>
</reference>
<name>A0A3S5F6G0_9NEIS</name>
<dbReference type="KEGG" id="nani:NCTC12227_00503"/>
<evidence type="ECO:0000256" key="1">
    <source>
        <dbReference type="SAM" id="SignalP"/>
    </source>
</evidence>
<feature type="signal peptide" evidence="1">
    <location>
        <begin position="1"/>
        <end position="18"/>
    </location>
</feature>
<sequence length="122" mass="14295">MKKFALVILLFASTLSFAVDPFELERVERSCKHEKSSISRDRYGTPSCDHLERLYELKREQQHLRYAREFNESQERIAATPQRIIVEHRIARQNGVGSGYRWNGNEGRYCNHDAAGYPINCY</sequence>
<evidence type="ECO:0008006" key="4">
    <source>
        <dbReference type="Google" id="ProtNLM"/>
    </source>
</evidence>
<keyword evidence="3" id="KW-1185">Reference proteome</keyword>
<dbReference type="AlphaFoldDB" id="A0A3S5F6G0"/>
<dbReference type="Proteomes" id="UP000268229">
    <property type="component" value="Chromosome"/>
</dbReference>
<dbReference type="OrthoDB" id="8606953at2"/>
<keyword evidence="1" id="KW-0732">Signal</keyword>
<dbReference type="RefSeq" id="WP_126300836.1">
    <property type="nucleotide sequence ID" value="NZ_JBGNXI010000009.1"/>
</dbReference>
<accession>A0A3S5F6G0</accession>
<gene>
    <name evidence="2" type="ORF">NCTC12227_00503</name>
</gene>
<proteinExistence type="predicted"/>
<evidence type="ECO:0000313" key="3">
    <source>
        <dbReference type="Proteomes" id="UP000268229"/>
    </source>
</evidence>
<organism evidence="2 3">
    <name type="scientific">Neisseria animaloris</name>
    <dbReference type="NCBI Taxonomy" id="326522"/>
    <lineage>
        <taxon>Bacteria</taxon>
        <taxon>Pseudomonadati</taxon>
        <taxon>Pseudomonadota</taxon>
        <taxon>Betaproteobacteria</taxon>
        <taxon>Neisseriales</taxon>
        <taxon>Neisseriaceae</taxon>
        <taxon>Neisseria</taxon>
    </lineage>
</organism>
<feature type="chain" id="PRO_5018735896" description="Periplasmic protein" evidence="1">
    <location>
        <begin position="19"/>
        <end position="122"/>
    </location>
</feature>